<dbReference type="FunFam" id="3.90.580.10:FF:000001">
    <property type="entry name" value="DNA primase"/>
    <property type="match status" value="1"/>
</dbReference>
<proteinExistence type="inferred from homology"/>
<feature type="zinc finger region" description="CHC2-type" evidence="12 14">
    <location>
        <begin position="40"/>
        <end position="64"/>
    </location>
</feature>
<keyword evidence="6 12" id="KW-0479">Metal-binding</keyword>
<gene>
    <name evidence="12" type="primary">dnaG</name>
    <name evidence="17" type="ORF">COA96_18315</name>
</gene>
<evidence type="ECO:0000256" key="11">
    <source>
        <dbReference type="ARBA" id="ARBA00023163"/>
    </source>
</evidence>
<dbReference type="Pfam" id="PF13155">
    <property type="entry name" value="Toprim_2"/>
    <property type="match status" value="1"/>
</dbReference>
<dbReference type="Gene3D" id="3.90.580.10">
    <property type="entry name" value="Zinc finger, CHC2-type domain"/>
    <property type="match status" value="1"/>
</dbReference>
<evidence type="ECO:0000256" key="3">
    <source>
        <dbReference type="ARBA" id="ARBA00022679"/>
    </source>
</evidence>
<accession>A0A2A5ABF1</accession>
<dbReference type="FunFam" id="3.90.980.10:FF:000001">
    <property type="entry name" value="DNA primase"/>
    <property type="match status" value="1"/>
</dbReference>
<evidence type="ECO:0000256" key="1">
    <source>
        <dbReference type="ARBA" id="ARBA00022478"/>
    </source>
</evidence>
<keyword evidence="5 12" id="KW-0235">DNA replication</keyword>
<comment type="subunit">
    <text evidence="12">Monomer. Interacts with DnaB.</text>
</comment>
<dbReference type="InterPro" id="IPR006295">
    <property type="entry name" value="DNA_primase_DnaG"/>
</dbReference>
<dbReference type="InterPro" id="IPR030846">
    <property type="entry name" value="DnaG_bac"/>
</dbReference>
<comment type="cofactor">
    <cofactor evidence="12 13 14">
        <name>Zn(2+)</name>
        <dbReference type="ChEBI" id="CHEBI:29105"/>
    </cofactor>
    <text evidence="12 13 14">Binds 1 zinc ion per monomer.</text>
</comment>
<dbReference type="SMART" id="SM00400">
    <property type="entry name" value="ZnF_CHCC"/>
    <property type="match status" value="1"/>
</dbReference>
<dbReference type="GO" id="GO:0005737">
    <property type="term" value="C:cytoplasm"/>
    <property type="evidence" value="ECO:0007669"/>
    <property type="project" value="TreeGrafter"/>
</dbReference>
<evidence type="ECO:0000256" key="2">
    <source>
        <dbReference type="ARBA" id="ARBA00022515"/>
    </source>
</evidence>
<keyword evidence="8 12" id="KW-0862">Zinc</keyword>
<dbReference type="EC" id="2.7.7.101" evidence="12"/>
<dbReference type="GO" id="GO:0003677">
    <property type="term" value="F:DNA binding"/>
    <property type="evidence" value="ECO:0007669"/>
    <property type="project" value="UniProtKB-KW"/>
</dbReference>
<dbReference type="Pfam" id="PF01807">
    <property type="entry name" value="Zn_ribbon_DnaG"/>
    <property type="match status" value="1"/>
</dbReference>
<evidence type="ECO:0000256" key="14">
    <source>
        <dbReference type="PIRSR" id="PIRSR002811-1"/>
    </source>
</evidence>
<dbReference type="InterPro" id="IPR019475">
    <property type="entry name" value="DNA_primase_DnaB-bd"/>
</dbReference>
<feature type="domain" description="Toprim" evidence="16">
    <location>
        <begin position="261"/>
        <end position="343"/>
    </location>
</feature>
<keyword evidence="3 12" id="KW-0808">Transferase</keyword>
<reference evidence="18" key="1">
    <citation type="submission" date="2017-08" db="EMBL/GenBank/DDBJ databases">
        <title>A dynamic microbial community with high functional redundancy inhabits the cold, oxic subseafloor aquifer.</title>
        <authorList>
            <person name="Tully B.J."/>
            <person name="Wheat C.G."/>
            <person name="Glazer B.T."/>
            <person name="Huber J.A."/>
        </authorList>
    </citation>
    <scope>NUCLEOTIDE SEQUENCE [LARGE SCALE GENOMIC DNA]</scope>
</reference>
<dbReference type="InterPro" id="IPR006171">
    <property type="entry name" value="TOPRIM_dom"/>
</dbReference>
<dbReference type="CDD" id="cd03364">
    <property type="entry name" value="TOPRIM_DnaG_primases"/>
    <property type="match status" value="1"/>
</dbReference>
<dbReference type="GO" id="GO:1990077">
    <property type="term" value="C:primosome complex"/>
    <property type="evidence" value="ECO:0007669"/>
    <property type="project" value="UniProtKB-KW"/>
</dbReference>
<evidence type="ECO:0000313" key="18">
    <source>
        <dbReference type="Proteomes" id="UP000218327"/>
    </source>
</evidence>
<evidence type="ECO:0000256" key="6">
    <source>
        <dbReference type="ARBA" id="ARBA00022723"/>
    </source>
</evidence>
<dbReference type="InterPro" id="IPR036977">
    <property type="entry name" value="DNA_primase_Znf_CHC2"/>
</dbReference>
<dbReference type="Gene3D" id="3.40.1360.10">
    <property type="match status" value="1"/>
</dbReference>
<evidence type="ECO:0000313" key="17">
    <source>
        <dbReference type="EMBL" id="PCJ16627.1"/>
    </source>
</evidence>
<evidence type="ECO:0000256" key="15">
    <source>
        <dbReference type="SAM" id="MobiDB-lite"/>
    </source>
</evidence>
<evidence type="ECO:0000256" key="5">
    <source>
        <dbReference type="ARBA" id="ARBA00022705"/>
    </source>
</evidence>
<evidence type="ECO:0000256" key="10">
    <source>
        <dbReference type="ARBA" id="ARBA00023125"/>
    </source>
</evidence>
<sequence length="533" mass="59829">MAGLIPQAFIDDLLSRADIVDVIDKRVKLRKTGKNHSACCPFHQEKTPSFSVQPERQFYYCFGCGAGGNAIGFIMNFDQVDFPQAVESLAKDNGMEVPREQSEAASKKQSENVKLLESLEQSSSYYQQQLRKHEKRHSAVDYLKARGVSGEIAKDFCIGYAPPGWDNLLNAISNTPQEQRTLFKAGMLIEKDSAEAHYYDRFRHRIIFPIRDSRGRTIAFGGRVLGDDKPKYLNSPETPVFHKGAELYGLHEAKKSGGKFKRMLIVEGYMDVIALAQMGIRNSVATLGTATSARHMTRLFRLVPEVVFCFDGDDAGRKAAWRALESSLPEMEDGRQIRFLFLPEGEDPDTLVRKIGKEEFNELIEQATPLEQFFFDKLSVGLDVKTIEGKARLSNLAMPLIKQFPRGVYGQLMQDRLSSTLGVSNESLDKLISSEPAVVRTDQPPTDQQPPPYFDEYSQSSTPTRTARPAQQSSRSSSMTYRKSAALKAIELLLRNPEIALSIKQDLTPLQSAEDESRKLLLSLINMVKRDPD</sequence>
<dbReference type="InterPro" id="IPR050219">
    <property type="entry name" value="DnaG_primase"/>
</dbReference>
<evidence type="ECO:0000259" key="16">
    <source>
        <dbReference type="PROSITE" id="PS50880"/>
    </source>
</evidence>
<comment type="similarity">
    <text evidence="12 13">Belongs to the DnaG primase family.</text>
</comment>
<dbReference type="HAMAP" id="MF_00974">
    <property type="entry name" value="DNA_primase_DnaG"/>
    <property type="match status" value="1"/>
</dbReference>
<dbReference type="PANTHER" id="PTHR30313">
    <property type="entry name" value="DNA PRIMASE"/>
    <property type="match status" value="1"/>
</dbReference>
<evidence type="ECO:0000256" key="7">
    <source>
        <dbReference type="ARBA" id="ARBA00022771"/>
    </source>
</evidence>
<dbReference type="InterPro" id="IPR037068">
    <property type="entry name" value="DNA_primase_core_N_sf"/>
</dbReference>
<dbReference type="InterPro" id="IPR013264">
    <property type="entry name" value="DNAG_N"/>
</dbReference>
<comment type="caution">
    <text evidence="17">The sequence shown here is derived from an EMBL/GenBank/DDBJ whole genome shotgun (WGS) entry which is preliminary data.</text>
</comment>
<dbReference type="Gene3D" id="1.20.50.20">
    <property type="entry name" value="DnaG, RNA polymerase domain, helical bundle"/>
    <property type="match status" value="1"/>
</dbReference>
<dbReference type="Pfam" id="PF10410">
    <property type="entry name" value="DnaB_bind"/>
    <property type="match status" value="1"/>
</dbReference>
<dbReference type="GO" id="GO:0006269">
    <property type="term" value="P:DNA replication, synthesis of primer"/>
    <property type="evidence" value="ECO:0007669"/>
    <property type="project" value="UniProtKB-UniRule"/>
</dbReference>
<dbReference type="Gene3D" id="3.90.980.10">
    <property type="entry name" value="DNA primase, catalytic core, N-terminal domain"/>
    <property type="match status" value="1"/>
</dbReference>
<dbReference type="AlphaFoldDB" id="A0A2A5ABF1"/>
<organism evidence="17 18">
    <name type="scientific">SAR86 cluster bacterium</name>
    <dbReference type="NCBI Taxonomy" id="2030880"/>
    <lineage>
        <taxon>Bacteria</taxon>
        <taxon>Pseudomonadati</taxon>
        <taxon>Pseudomonadota</taxon>
        <taxon>Gammaproteobacteria</taxon>
        <taxon>SAR86 cluster</taxon>
    </lineage>
</organism>
<dbReference type="InterPro" id="IPR016136">
    <property type="entry name" value="DNA_helicase_N/primase_C"/>
</dbReference>
<dbReference type="SUPFAM" id="SSF56731">
    <property type="entry name" value="DNA primase core"/>
    <property type="match status" value="1"/>
</dbReference>
<dbReference type="Pfam" id="PF08275">
    <property type="entry name" value="DNAG_N"/>
    <property type="match status" value="1"/>
</dbReference>
<evidence type="ECO:0000256" key="13">
    <source>
        <dbReference type="PIRNR" id="PIRNR002811"/>
    </source>
</evidence>
<protein>
    <recommendedName>
        <fullName evidence="12 13">DNA primase</fullName>
        <ecNumber evidence="12">2.7.7.101</ecNumber>
    </recommendedName>
</protein>
<keyword evidence="11 12" id="KW-0804">Transcription</keyword>
<name>A0A2A5ABF1_9GAMM</name>
<keyword evidence="2 12" id="KW-0639">Primosome</keyword>
<dbReference type="InterPro" id="IPR002694">
    <property type="entry name" value="Znf_CHC2"/>
</dbReference>
<feature type="region of interest" description="Disordered" evidence="15">
    <location>
        <begin position="434"/>
        <end position="480"/>
    </location>
</feature>
<comment type="catalytic activity">
    <reaction evidence="12">
        <text>ssDNA + n NTP = ssDNA/pppN(pN)n-1 hybrid + (n-1) diphosphate.</text>
        <dbReference type="EC" id="2.7.7.101"/>
    </reaction>
</comment>
<keyword evidence="10 12" id="KW-0238">DNA-binding</keyword>
<dbReference type="Gene3D" id="1.10.860.10">
    <property type="entry name" value="DNAb Helicase, Chain A"/>
    <property type="match status" value="1"/>
</dbReference>
<dbReference type="Proteomes" id="UP000218327">
    <property type="component" value="Unassembled WGS sequence"/>
</dbReference>
<dbReference type="SUPFAM" id="SSF57783">
    <property type="entry name" value="Zinc beta-ribbon"/>
    <property type="match status" value="1"/>
</dbReference>
<evidence type="ECO:0000256" key="9">
    <source>
        <dbReference type="ARBA" id="ARBA00022842"/>
    </source>
</evidence>
<keyword evidence="4 12" id="KW-0548">Nucleotidyltransferase</keyword>
<dbReference type="SMART" id="SM00493">
    <property type="entry name" value="TOPRIM"/>
    <property type="match status" value="1"/>
</dbReference>
<dbReference type="EMBL" id="NVVJ01000117">
    <property type="protein sequence ID" value="PCJ16627.1"/>
    <property type="molecule type" value="Genomic_DNA"/>
</dbReference>
<keyword evidence="9" id="KW-0460">Magnesium</keyword>
<dbReference type="NCBIfam" id="TIGR01391">
    <property type="entry name" value="dnaG"/>
    <property type="match status" value="1"/>
</dbReference>
<dbReference type="PANTHER" id="PTHR30313:SF2">
    <property type="entry name" value="DNA PRIMASE"/>
    <property type="match status" value="1"/>
</dbReference>
<evidence type="ECO:0000256" key="8">
    <source>
        <dbReference type="ARBA" id="ARBA00022833"/>
    </source>
</evidence>
<comment type="function">
    <text evidence="12 13">RNA polymerase that catalyzes the synthesis of short RNA molecules used as primers for DNA polymerase during DNA replication.</text>
</comment>
<dbReference type="InterPro" id="IPR034151">
    <property type="entry name" value="TOPRIM_DnaG_bac"/>
</dbReference>
<evidence type="ECO:0000256" key="12">
    <source>
        <dbReference type="HAMAP-Rule" id="MF_00974"/>
    </source>
</evidence>
<feature type="compositionally biased region" description="Polar residues" evidence="15">
    <location>
        <begin position="457"/>
        <end position="472"/>
    </location>
</feature>
<dbReference type="GO" id="GO:0008270">
    <property type="term" value="F:zinc ion binding"/>
    <property type="evidence" value="ECO:0007669"/>
    <property type="project" value="UniProtKB-UniRule"/>
</dbReference>
<dbReference type="GO" id="GO:0003899">
    <property type="term" value="F:DNA-directed RNA polymerase activity"/>
    <property type="evidence" value="ECO:0007669"/>
    <property type="project" value="UniProtKB-UniRule"/>
</dbReference>
<dbReference type="GO" id="GO:0000428">
    <property type="term" value="C:DNA-directed RNA polymerase complex"/>
    <property type="evidence" value="ECO:0007669"/>
    <property type="project" value="UniProtKB-KW"/>
</dbReference>
<dbReference type="PIRSF" id="PIRSF002811">
    <property type="entry name" value="DnaG"/>
    <property type="match status" value="1"/>
</dbReference>
<comment type="domain">
    <text evidence="12">Contains an N-terminal zinc-binding domain, a central core domain that contains the primase activity, and a C-terminal DnaB-binding domain.</text>
</comment>
<evidence type="ECO:0000256" key="4">
    <source>
        <dbReference type="ARBA" id="ARBA00022695"/>
    </source>
</evidence>
<keyword evidence="1 12" id="KW-0240">DNA-directed RNA polymerase</keyword>
<dbReference type="PROSITE" id="PS50880">
    <property type="entry name" value="TOPRIM"/>
    <property type="match status" value="1"/>
</dbReference>
<dbReference type="FunFam" id="3.40.1360.10:FF:000002">
    <property type="entry name" value="DNA primase"/>
    <property type="match status" value="1"/>
</dbReference>
<keyword evidence="7 12" id="KW-0863">Zinc-finger</keyword>